<sequence>MSTRITTHVGALVTALAVITGTAILRGGAAAADPDQDDQFLALLEKQEIPAVANPPRVINAAHKVCLKLDGGTPVDEIVEALRSDAYNMDPTLHRFPPSRVTTTMARFIAAAVEVYCPYDRGAIAFVMRRAAPGPDQPMYRLGGYGHHTVTSGTDSLERRATPYVEQAAPPEPPVDRAVGLTPDISGKAWAYHPYTKPVHDIVPAWAIGAPPAGDPHLPNPPQIPIPTPPPAHIVTPLPHVEAPPPPRHSPPPPQAPPPPPQEPPPPPQEPPPPLQQPTPVPLEPPPPPQVVEPPDAGQQGGGGVGGGGAGGGGGHGGGSGGGAGGASGGGSGSPKPSPEPPGPPGLIRLAP</sequence>
<feature type="domain" description="DUF732" evidence="2">
    <location>
        <begin position="36"/>
        <end position="118"/>
    </location>
</feature>
<dbReference type="Proteomes" id="UP001229081">
    <property type="component" value="Unassembled WGS sequence"/>
</dbReference>
<reference evidence="3" key="1">
    <citation type="submission" date="2023-06" db="EMBL/GenBank/DDBJ databases">
        <title>Identification of two novel mycobacterium reveal diversities and complexities of Mycobacterium gordonae clade.</title>
        <authorList>
            <person name="Matsumoto Y."/>
            <person name="Nakamura S."/>
            <person name="Motooka D."/>
            <person name="Fukushima K."/>
        </authorList>
    </citation>
    <scope>NUCLEOTIDE SEQUENCE</scope>
    <source>
        <strain evidence="3">TY812</strain>
    </source>
</reference>
<protein>
    <submittedName>
        <fullName evidence="3">DUF732 domain-containing protein</fullName>
    </submittedName>
</protein>
<accession>A0AAJ1SHT0</accession>
<evidence type="ECO:0000313" key="4">
    <source>
        <dbReference type="Proteomes" id="UP001229081"/>
    </source>
</evidence>
<name>A0AAJ1SHT0_9MYCO</name>
<dbReference type="InterPro" id="IPR007969">
    <property type="entry name" value="DUF732"/>
</dbReference>
<gene>
    <name evidence="3" type="ORF">QXL92_32540</name>
</gene>
<organism evidence="3 4">
    <name type="scientific">Mycobacterium paragordonae</name>
    <dbReference type="NCBI Taxonomy" id="1389713"/>
    <lineage>
        <taxon>Bacteria</taxon>
        <taxon>Bacillati</taxon>
        <taxon>Actinomycetota</taxon>
        <taxon>Actinomycetes</taxon>
        <taxon>Mycobacteriales</taxon>
        <taxon>Mycobacteriaceae</taxon>
        <taxon>Mycobacterium</taxon>
    </lineage>
</organism>
<evidence type="ECO:0000313" key="3">
    <source>
        <dbReference type="EMBL" id="MDP7739464.1"/>
    </source>
</evidence>
<feature type="compositionally biased region" description="Pro residues" evidence="1">
    <location>
        <begin position="336"/>
        <end position="345"/>
    </location>
</feature>
<dbReference type="EMBL" id="JAUFSA010000005">
    <property type="protein sequence ID" value="MDP7739464.1"/>
    <property type="molecule type" value="Genomic_DNA"/>
</dbReference>
<proteinExistence type="predicted"/>
<feature type="region of interest" description="Disordered" evidence="1">
    <location>
        <begin position="213"/>
        <end position="352"/>
    </location>
</feature>
<dbReference type="AlphaFoldDB" id="A0AAJ1SHT0"/>
<dbReference type="PRINTS" id="PR01217">
    <property type="entry name" value="PRICHEXTENSN"/>
</dbReference>
<comment type="caution">
    <text evidence="3">The sequence shown here is derived from an EMBL/GenBank/DDBJ whole genome shotgun (WGS) entry which is preliminary data.</text>
</comment>
<feature type="compositionally biased region" description="Gly residues" evidence="1">
    <location>
        <begin position="299"/>
        <end position="333"/>
    </location>
</feature>
<evidence type="ECO:0000256" key="1">
    <source>
        <dbReference type="SAM" id="MobiDB-lite"/>
    </source>
</evidence>
<evidence type="ECO:0000259" key="2">
    <source>
        <dbReference type="Pfam" id="PF05305"/>
    </source>
</evidence>
<feature type="compositionally biased region" description="Pro residues" evidence="1">
    <location>
        <begin position="218"/>
        <end position="232"/>
    </location>
</feature>
<feature type="compositionally biased region" description="Pro residues" evidence="1">
    <location>
        <begin position="242"/>
        <end position="292"/>
    </location>
</feature>
<dbReference type="Pfam" id="PF05305">
    <property type="entry name" value="DUF732"/>
    <property type="match status" value="1"/>
</dbReference>